<evidence type="ECO:0000256" key="1">
    <source>
        <dbReference type="ARBA" id="ARBA00004477"/>
    </source>
</evidence>
<evidence type="ECO:0000256" key="6">
    <source>
        <dbReference type="ARBA" id="ARBA00022989"/>
    </source>
</evidence>
<dbReference type="PANTHER" id="PTHR13202">
    <property type="entry name" value="MICROSOMAL SIGNAL PEPTIDASE 12 KDA SUBUNIT"/>
    <property type="match status" value="1"/>
</dbReference>
<accession>A0A397D9S1</accession>
<evidence type="ECO:0000313" key="11">
    <source>
        <dbReference type="Proteomes" id="UP000266643"/>
    </source>
</evidence>
<protein>
    <recommendedName>
        <fullName evidence="3">Signal peptidase complex subunit 1</fullName>
    </recommendedName>
</protein>
<dbReference type="GO" id="GO:0005787">
    <property type="term" value="C:signal peptidase complex"/>
    <property type="evidence" value="ECO:0007669"/>
    <property type="project" value="InterPro"/>
</dbReference>
<dbReference type="PANTHER" id="PTHR13202:SF0">
    <property type="entry name" value="SIGNAL PEPTIDASE COMPLEX SUBUNIT 1"/>
    <property type="match status" value="1"/>
</dbReference>
<comment type="similarity">
    <text evidence="2">Belongs to the SPCS1 family.</text>
</comment>
<keyword evidence="6 9" id="KW-1133">Transmembrane helix</keyword>
<dbReference type="AlphaFoldDB" id="A0A397D9S1"/>
<evidence type="ECO:0000256" key="4">
    <source>
        <dbReference type="ARBA" id="ARBA00022692"/>
    </source>
</evidence>
<comment type="function">
    <text evidence="8">Component of the signal peptidase complex (SPC) which catalyzes the cleavage of N-terminal signal sequences from nascent proteins as they are translocated into the lumen of the endoplasmic reticulum. Dispensable for SPC enzymatic activity.</text>
</comment>
<evidence type="ECO:0000256" key="9">
    <source>
        <dbReference type="SAM" id="Phobius"/>
    </source>
</evidence>
<comment type="subcellular location">
    <subcellularLocation>
        <location evidence="1">Endoplasmic reticulum membrane</location>
        <topology evidence="1">Multi-pass membrane protein</topology>
    </subcellularLocation>
</comment>
<evidence type="ECO:0000256" key="2">
    <source>
        <dbReference type="ARBA" id="ARBA00005245"/>
    </source>
</evidence>
<evidence type="ECO:0000256" key="5">
    <source>
        <dbReference type="ARBA" id="ARBA00022824"/>
    </source>
</evidence>
<evidence type="ECO:0000313" key="10">
    <source>
        <dbReference type="EMBL" id="RHY61437.1"/>
    </source>
</evidence>
<dbReference type="Pfam" id="PF06645">
    <property type="entry name" value="SPC12"/>
    <property type="match status" value="1"/>
</dbReference>
<comment type="caution">
    <text evidence="10">The sequence shown here is derived from an EMBL/GenBank/DDBJ whole genome shotgun (WGS) entry which is preliminary data.</text>
</comment>
<dbReference type="GO" id="GO:0045047">
    <property type="term" value="P:protein targeting to ER"/>
    <property type="evidence" value="ECO:0007669"/>
    <property type="project" value="TreeGrafter"/>
</dbReference>
<keyword evidence="5" id="KW-0256">Endoplasmic reticulum</keyword>
<evidence type="ECO:0000256" key="8">
    <source>
        <dbReference type="ARBA" id="ARBA00045204"/>
    </source>
</evidence>
<sequence length="90" mass="10241">MMSSPRGPPLRATMVDYQGQKLAEQLMNAIYAVICIPAWIYGWTQDDFTYPLYACGGACALATLVVVPNWPFYNRHPVQWRSNLKKSKDD</sequence>
<dbReference type="VEuPathDB" id="FungiDB:H257_03410"/>
<feature type="transmembrane region" description="Helical" evidence="9">
    <location>
        <begin position="26"/>
        <end position="44"/>
    </location>
</feature>
<dbReference type="InterPro" id="IPR009542">
    <property type="entry name" value="Spc1/SPCS1"/>
</dbReference>
<name>A0A397D9S1_APHAT</name>
<reference evidence="10 11" key="1">
    <citation type="submission" date="2018-08" db="EMBL/GenBank/DDBJ databases">
        <title>Aphanomyces genome sequencing and annotation.</title>
        <authorList>
            <person name="Minardi D."/>
            <person name="Oidtmann B."/>
            <person name="Van Der Giezen M."/>
            <person name="Studholme D.J."/>
        </authorList>
    </citation>
    <scope>NUCLEOTIDE SEQUENCE [LARGE SCALE GENOMIC DNA]</scope>
    <source>
        <strain evidence="10 11">D2</strain>
    </source>
</reference>
<keyword evidence="4 9" id="KW-0812">Transmembrane</keyword>
<keyword evidence="7 9" id="KW-0472">Membrane</keyword>
<evidence type="ECO:0000256" key="7">
    <source>
        <dbReference type="ARBA" id="ARBA00023136"/>
    </source>
</evidence>
<gene>
    <name evidence="10" type="ORF">DYB30_004208</name>
</gene>
<dbReference type="EMBL" id="QUTD01005495">
    <property type="protein sequence ID" value="RHY61437.1"/>
    <property type="molecule type" value="Genomic_DNA"/>
</dbReference>
<evidence type="ECO:0000256" key="3">
    <source>
        <dbReference type="ARBA" id="ARBA00017059"/>
    </source>
</evidence>
<dbReference type="GO" id="GO:0006465">
    <property type="term" value="P:signal peptide processing"/>
    <property type="evidence" value="ECO:0007669"/>
    <property type="project" value="InterPro"/>
</dbReference>
<dbReference type="Proteomes" id="UP000266643">
    <property type="component" value="Unassembled WGS sequence"/>
</dbReference>
<organism evidence="10 11">
    <name type="scientific">Aphanomyces astaci</name>
    <name type="common">Crayfish plague agent</name>
    <dbReference type="NCBI Taxonomy" id="112090"/>
    <lineage>
        <taxon>Eukaryota</taxon>
        <taxon>Sar</taxon>
        <taxon>Stramenopiles</taxon>
        <taxon>Oomycota</taxon>
        <taxon>Saprolegniomycetes</taxon>
        <taxon>Saprolegniales</taxon>
        <taxon>Verrucalvaceae</taxon>
        <taxon>Aphanomyces</taxon>
    </lineage>
</organism>
<feature type="transmembrane region" description="Helical" evidence="9">
    <location>
        <begin position="50"/>
        <end position="72"/>
    </location>
</feature>
<proteinExistence type="inferred from homology"/>